<evidence type="ECO:0000313" key="7">
    <source>
        <dbReference type="Proteomes" id="UP000271624"/>
    </source>
</evidence>
<sequence>MSLIHWEPLKELNALRQNVNRLFDEIMHPEQMHKVFPTLDGLNWNPAIELKELDQEIILKVQVPGIDAKDLDIQVSENAVAVAGEYQEEKTSDSKGFYRSEFSYGKFQRIIPLPANVKHEEVKAEVKDGVVTLTLPKAQTSQRNVVKVDLTFQEKAREAMTEERLHEKHVQDTMRGRASEELDKSTVDYVAQ</sequence>
<feature type="compositionally biased region" description="Basic and acidic residues" evidence="4">
    <location>
        <begin position="159"/>
        <end position="186"/>
    </location>
</feature>
<dbReference type="SUPFAM" id="SSF49764">
    <property type="entry name" value="HSP20-like chaperones"/>
    <property type="match status" value="1"/>
</dbReference>
<dbReference type="GO" id="GO:0009408">
    <property type="term" value="P:response to heat"/>
    <property type="evidence" value="ECO:0007669"/>
    <property type="project" value="InterPro"/>
</dbReference>
<dbReference type="OrthoDB" id="9811615at2"/>
<protein>
    <submittedName>
        <fullName evidence="6">Molecular chaperone</fullName>
    </submittedName>
</protein>
<dbReference type="Gene3D" id="2.60.40.790">
    <property type="match status" value="1"/>
</dbReference>
<dbReference type="InterPro" id="IPR044587">
    <property type="entry name" value="HSP21-like"/>
</dbReference>
<accession>A0A3S1CCA9</accession>
<keyword evidence="7" id="KW-1185">Reference proteome</keyword>
<comment type="caution">
    <text evidence="6">The sequence shown here is derived from an EMBL/GenBank/DDBJ whole genome shotgun (WGS) entry which is preliminary data.</text>
</comment>
<dbReference type="RefSeq" id="WP_127082982.1">
    <property type="nucleotide sequence ID" value="NZ_RSCL01000011.1"/>
</dbReference>
<evidence type="ECO:0000256" key="2">
    <source>
        <dbReference type="PROSITE-ProRule" id="PRU00285"/>
    </source>
</evidence>
<feature type="region of interest" description="Disordered" evidence="4">
    <location>
        <begin position="159"/>
        <end position="192"/>
    </location>
</feature>
<gene>
    <name evidence="6" type="primary">hspA</name>
    <name evidence="6" type="ORF">DSM106972_046070</name>
</gene>
<evidence type="ECO:0000259" key="5">
    <source>
        <dbReference type="PROSITE" id="PS01031"/>
    </source>
</evidence>
<dbReference type="Proteomes" id="UP000271624">
    <property type="component" value="Unassembled WGS sequence"/>
</dbReference>
<evidence type="ECO:0000256" key="1">
    <source>
        <dbReference type="ARBA" id="ARBA00023016"/>
    </source>
</evidence>
<dbReference type="AlphaFoldDB" id="A0A3S1CCA9"/>
<dbReference type="EMBL" id="RSCL01000011">
    <property type="protein sequence ID" value="RUT04379.1"/>
    <property type="molecule type" value="Genomic_DNA"/>
</dbReference>
<evidence type="ECO:0000313" key="6">
    <source>
        <dbReference type="EMBL" id="RUT04379.1"/>
    </source>
</evidence>
<dbReference type="PROSITE" id="PS01031">
    <property type="entry name" value="SHSP"/>
    <property type="match status" value="1"/>
</dbReference>
<keyword evidence="1" id="KW-0346">Stress response</keyword>
<dbReference type="InterPro" id="IPR002068">
    <property type="entry name" value="A-crystallin/Hsp20_dom"/>
</dbReference>
<proteinExistence type="inferred from homology"/>
<dbReference type="PANTHER" id="PTHR46733">
    <property type="entry name" value="26.5 KDA HEAT SHOCK PROTEIN, MITOCHONDRIAL"/>
    <property type="match status" value="1"/>
</dbReference>
<dbReference type="InterPro" id="IPR008978">
    <property type="entry name" value="HSP20-like_chaperone"/>
</dbReference>
<feature type="domain" description="SHSP" evidence="5">
    <location>
        <begin position="39"/>
        <end position="151"/>
    </location>
</feature>
<evidence type="ECO:0000256" key="4">
    <source>
        <dbReference type="SAM" id="MobiDB-lite"/>
    </source>
</evidence>
<reference evidence="6" key="2">
    <citation type="journal article" date="2019" name="Genome Biol. Evol.">
        <title>Day and night: Metabolic profiles and evolutionary relationships of six axenic non-marine cyanobacteria.</title>
        <authorList>
            <person name="Will S.E."/>
            <person name="Henke P."/>
            <person name="Boedeker C."/>
            <person name="Huang S."/>
            <person name="Brinkmann H."/>
            <person name="Rohde M."/>
            <person name="Jarek M."/>
            <person name="Friedl T."/>
            <person name="Seufert S."/>
            <person name="Schumacher M."/>
            <person name="Overmann J."/>
            <person name="Neumann-Schaal M."/>
            <person name="Petersen J."/>
        </authorList>
    </citation>
    <scope>NUCLEOTIDE SEQUENCE [LARGE SCALE GENOMIC DNA]</scope>
    <source>
        <strain evidence="6">PCC 7102</strain>
    </source>
</reference>
<organism evidence="6 7">
    <name type="scientific">Dulcicalothrix desertica PCC 7102</name>
    <dbReference type="NCBI Taxonomy" id="232991"/>
    <lineage>
        <taxon>Bacteria</taxon>
        <taxon>Bacillati</taxon>
        <taxon>Cyanobacteriota</taxon>
        <taxon>Cyanophyceae</taxon>
        <taxon>Nostocales</taxon>
        <taxon>Calotrichaceae</taxon>
        <taxon>Dulcicalothrix</taxon>
    </lineage>
</organism>
<reference evidence="6" key="1">
    <citation type="submission" date="2018-12" db="EMBL/GenBank/DDBJ databases">
        <authorList>
            <person name="Will S."/>
            <person name="Neumann-Schaal M."/>
            <person name="Henke P."/>
        </authorList>
    </citation>
    <scope>NUCLEOTIDE SEQUENCE</scope>
    <source>
        <strain evidence="6">PCC 7102</strain>
    </source>
</reference>
<dbReference type="Pfam" id="PF00011">
    <property type="entry name" value="HSP20"/>
    <property type="match status" value="1"/>
</dbReference>
<dbReference type="PANTHER" id="PTHR46733:SF4">
    <property type="entry name" value="HEAT SHOCK PROTEIN 21, CHLOROPLASTIC"/>
    <property type="match status" value="1"/>
</dbReference>
<evidence type="ECO:0000256" key="3">
    <source>
        <dbReference type="RuleBase" id="RU003616"/>
    </source>
</evidence>
<name>A0A3S1CCA9_9CYAN</name>
<comment type="similarity">
    <text evidence="2 3">Belongs to the small heat shock protein (HSP20) family.</text>
</comment>
<dbReference type="CDD" id="cd06464">
    <property type="entry name" value="ACD_sHsps-like"/>
    <property type="match status" value="1"/>
</dbReference>